<dbReference type="GO" id="GO:0008234">
    <property type="term" value="F:cysteine-type peptidase activity"/>
    <property type="evidence" value="ECO:0007669"/>
    <property type="project" value="UniProtKB-KW"/>
</dbReference>
<dbReference type="InterPro" id="IPR023346">
    <property type="entry name" value="Lysozyme-like_dom_sf"/>
</dbReference>
<dbReference type="Proteomes" id="UP000199503">
    <property type="component" value="Unassembled WGS sequence"/>
</dbReference>
<evidence type="ECO:0000259" key="5">
    <source>
        <dbReference type="PROSITE" id="PS51935"/>
    </source>
</evidence>
<evidence type="ECO:0000256" key="3">
    <source>
        <dbReference type="ARBA" id="ARBA00022801"/>
    </source>
</evidence>
<dbReference type="Gene3D" id="3.90.1720.10">
    <property type="entry name" value="endopeptidase domain like (from Nostoc punctiforme)"/>
    <property type="match status" value="1"/>
</dbReference>
<evidence type="ECO:0000313" key="7">
    <source>
        <dbReference type="Proteomes" id="UP000199503"/>
    </source>
</evidence>
<organism evidence="6 7">
    <name type="scientific">Lentzea albida</name>
    <dbReference type="NCBI Taxonomy" id="65499"/>
    <lineage>
        <taxon>Bacteria</taxon>
        <taxon>Bacillati</taxon>
        <taxon>Actinomycetota</taxon>
        <taxon>Actinomycetes</taxon>
        <taxon>Pseudonocardiales</taxon>
        <taxon>Pseudonocardiaceae</taxon>
        <taxon>Lentzea</taxon>
    </lineage>
</organism>
<dbReference type="SUPFAM" id="SSF53955">
    <property type="entry name" value="Lysozyme-like"/>
    <property type="match status" value="1"/>
</dbReference>
<dbReference type="AlphaFoldDB" id="A0A1H9X171"/>
<evidence type="ECO:0000256" key="2">
    <source>
        <dbReference type="ARBA" id="ARBA00022670"/>
    </source>
</evidence>
<dbReference type="OrthoDB" id="5244330at2"/>
<dbReference type="GO" id="GO:0006508">
    <property type="term" value="P:proteolysis"/>
    <property type="evidence" value="ECO:0007669"/>
    <property type="project" value="UniProtKB-KW"/>
</dbReference>
<keyword evidence="7" id="KW-1185">Reference proteome</keyword>
<dbReference type="Pfam" id="PF01464">
    <property type="entry name" value="SLT"/>
    <property type="match status" value="1"/>
</dbReference>
<comment type="similarity">
    <text evidence="1">Belongs to the peptidase C40 family.</text>
</comment>
<dbReference type="InterPro" id="IPR051794">
    <property type="entry name" value="PG_Endopeptidase_C40"/>
</dbReference>
<keyword evidence="3" id="KW-0378">Hydrolase</keyword>
<dbReference type="InterPro" id="IPR000064">
    <property type="entry name" value="NLP_P60_dom"/>
</dbReference>
<feature type="domain" description="NlpC/P60" evidence="5">
    <location>
        <begin position="193"/>
        <end position="320"/>
    </location>
</feature>
<dbReference type="InterPro" id="IPR038765">
    <property type="entry name" value="Papain-like_cys_pep_sf"/>
</dbReference>
<dbReference type="InterPro" id="IPR008258">
    <property type="entry name" value="Transglycosylase_SLT_dom_1"/>
</dbReference>
<keyword evidence="4" id="KW-0788">Thiol protease</keyword>
<reference evidence="7" key="1">
    <citation type="submission" date="2016-10" db="EMBL/GenBank/DDBJ databases">
        <authorList>
            <person name="Varghese N."/>
            <person name="Submissions S."/>
        </authorList>
    </citation>
    <scope>NUCLEOTIDE SEQUENCE [LARGE SCALE GENOMIC DNA]</scope>
    <source>
        <strain evidence="7">DSM 44437</strain>
    </source>
</reference>
<evidence type="ECO:0000313" key="6">
    <source>
        <dbReference type="EMBL" id="SES39880.1"/>
    </source>
</evidence>
<dbReference type="PROSITE" id="PS51935">
    <property type="entry name" value="NLPC_P60"/>
    <property type="match status" value="1"/>
</dbReference>
<name>A0A1H9X171_9PSEU</name>
<protein>
    <submittedName>
        <fullName evidence="6">Transglycosylase SLT domain-containing protein</fullName>
    </submittedName>
</protein>
<accession>A0A1H9X171</accession>
<dbReference type="PANTHER" id="PTHR47359">
    <property type="entry name" value="PEPTIDOGLYCAN DL-ENDOPEPTIDASE CWLO"/>
    <property type="match status" value="1"/>
</dbReference>
<dbReference type="Gene3D" id="1.10.530.10">
    <property type="match status" value="1"/>
</dbReference>
<proteinExistence type="inferred from homology"/>
<dbReference type="RefSeq" id="WP_089926674.1">
    <property type="nucleotide sequence ID" value="NZ_FOFV01000026.1"/>
</dbReference>
<gene>
    <name evidence="6" type="ORF">SAMN04488000_12680</name>
</gene>
<dbReference type="SUPFAM" id="SSF54001">
    <property type="entry name" value="Cysteine proteinases"/>
    <property type="match status" value="1"/>
</dbReference>
<keyword evidence="2" id="KW-0645">Protease</keyword>
<evidence type="ECO:0000256" key="1">
    <source>
        <dbReference type="ARBA" id="ARBA00007074"/>
    </source>
</evidence>
<dbReference type="STRING" id="65499.SAMN04488000_12680"/>
<dbReference type="PANTHER" id="PTHR47359:SF3">
    <property type="entry name" value="NLP_P60 DOMAIN-CONTAINING PROTEIN-RELATED"/>
    <property type="match status" value="1"/>
</dbReference>
<dbReference type="CDD" id="cd13399">
    <property type="entry name" value="Slt35-like"/>
    <property type="match status" value="1"/>
</dbReference>
<dbReference type="Pfam" id="PF00877">
    <property type="entry name" value="NLPC_P60"/>
    <property type="match status" value="1"/>
</dbReference>
<dbReference type="EMBL" id="FOFV01000026">
    <property type="protein sequence ID" value="SES39880.1"/>
    <property type="molecule type" value="Genomic_DNA"/>
</dbReference>
<evidence type="ECO:0000256" key="4">
    <source>
        <dbReference type="ARBA" id="ARBA00022807"/>
    </source>
</evidence>
<sequence length="320" mass="33392">MMAKAAAVVGTVLLVAVLAAAGVVNAVSSLFGSTSSGHVNCAKPVDDIPPSFCALYIAAARVCPGLDWSVLAAIGKIETDHARLKAPGVSIGENFAGAGGPMQFLEPTFAGVLAHHTIPSGGATPPSRYNPHDAIHAAAFYLCDSGAPRDLYKAIFAYNHADWYVRDVLAQARKYAESANLGSGNCTEIRAVTPAARAAIEYACTKLGLDYVWGGDGETEGGFDCSGLTKAAYNAAGVELPRTAHTQYNAGPVVPAGETLLPGDLVFYGTSRDIHHVGLYIGAGQMIHAPTFGQVVQVGPYRWTGDDYYGATRPHRPVST</sequence>